<proteinExistence type="predicted"/>
<dbReference type="AlphaFoldDB" id="A0A7U2F635"/>
<dbReference type="Proteomes" id="UP000663193">
    <property type="component" value="Chromosome 9"/>
</dbReference>
<dbReference type="EMBL" id="CP069031">
    <property type="protein sequence ID" value="QRC99326.1"/>
    <property type="molecule type" value="Genomic_DNA"/>
</dbReference>
<accession>A0A7U2F635</accession>
<protein>
    <submittedName>
        <fullName evidence="1">Uncharacterized protein</fullName>
    </submittedName>
</protein>
<evidence type="ECO:0000313" key="1">
    <source>
        <dbReference type="EMBL" id="QRC99326.1"/>
    </source>
</evidence>
<reference evidence="2" key="1">
    <citation type="journal article" date="2021" name="BMC Genomics">
        <title>Chromosome-level genome assembly and manually-curated proteome of model necrotroph Parastagonospora nodorum Sn15 reveals a genome-wide trove of candidate effector homologs, and redundancy of virulence-related functions within an accessory chromosome.</title>
        <authorList>
            <person name="Bertazzoni S."/>
            <person name="Jones D.A.B."/>
            <person name="Phan H.T."/>
            <person name="Tan K.-C."/>
            <person name="Hane J.K."/>
        </authorList>
    </citation>
    <scope>NUCLEOTIDE SEQUENCE [LARGE SCALE GENOMIC DNA]</scope>
    <source>
        <strain evidence="2">SN15 / ATCC MYA-4574 / FGSC 10173)</strain>
    </source>
</reference>
<gene>
    <name evidence="1" type="ORF">JI435_413260</name>
</gene>
<keyword evidence="2" id="KW-1185">Reference proteome</keyword>
<evidence type="ECO:0000313" key="2">
    <source>
        <dbReference type="Proteomes" id="UP000663193"/>
    </source>
</evidence>
<organism evidence="1 2">
    <name type="scientific">Phaeosphaeria nodorum (strain SN15 / ATCC MYA-4574 / FGSC 10173)</name>
    <name type="common">Glume blotch fungus</name>
    <name type="synonym">Parastagonospora nodorum</name>
    <dbReference type="NCBI Taxonomy" id="321614"/>
    <lineage>
        <taxon>Eukaryota</taxon>
        <taxon>Fungi</taxon>
        <taxon>Dikarya</taxon>
        <taxon>Ascomycota</taxon>
        <taxon>Pezizomycotina</taxon>
        <taxon>Dothideomycetes</taxon>
        <taxon>Pleosporomycetidae</taxon>
        <taxon>Pleosporales</taxon>
        <taxon>Pleosporineae</taxon>
        <taxon>Phaeosphaeriaceae</taxon>
        <taxon>Parastagonospora</taxon>
    </lineage>
</organism>
<sequence>MHRNDRFNDLVNWQTLDWWRWQEQAENGNRGSCCTTVYTIRALTVVNVKSDSCSEA</sequence>
<name>A0A7U2F635_PHANO</name>
<dbReference type="VEuPathDB" id="FungiDB:JI435_413260"/>